<keyword evidence="2" id="KW-1185">Reference proteome</keyword>
<protein>
    <submittedName>
        <fullName evidence="1">Uncharacterized protein</fullName>
    </submittedName>
</protein>
<proteinExistence type="predicted"/>
<name>A0A9D4B5X6_DREPO</name>
<sequence length="89" mass="10548">MMPMCNPHLLYPRYAQNEDNKQFRDDAHCHTMLLCNKTTTCDWCSHEAKDLHNDGNSTSRCNESANQYTRYVYYALVLKDIHYAIIMLR</sequence>
<gene>
    <name evidence="1" type="ORF">DPMN_193760</name>
</gene>
<dbReference type="Proteomes" id="UP000828390">
    <property type="component" value="Unassembled WGS sequence"/>
</dbReference>
<reference evidence="1" key="2">
    <citation type="submission" date="2020-11" db="EMBL/GenBank/DDBJ databases">
        <authorList>
            <person name="McCartney M.A."/>
            <person name="Auch B."/>
            <person name="Kono T."/>
            <person name="Mallez S."/>
            <person name="Becker A."/>
            <person name="Gohl D.M."/>
            <person name="Silverstein K.A.T."/>
            <person name="Koren S."/>
            <person name="Bechman K.B."/>
            <person name="Herman A."/>
            <person name="Abrahante J.E."/>
            <person name="Garbe J."/>
        </authorList>
    </citation>
    <scope>NUCLEOTIDE SEQUENCE</scope>
    <source>
        <strain evidence="1">Duluth1</strain>
        <tissue evidence="1">Whole animal</tissue>
    </source>
</reference>
<dbReference type="AlphaFoldDB" id="A0A9D4B5X6"/>
<reference evidence="1" key="1">
    <citation type="journal article" date="2019" name="bioRxiv">
        <title>The Genome of the Zebra Mussel, Dreissena polymorpha: A Resource for Invasive Species Research.</title>
        <authorList>
            <person name="McCartney M.A."/>
            <person name="Auch B."/>
            <person name="Kono T."/>
            <person name="Mallez S."/>
            <person name="Zhang Y."/>
            <person name="Obille A."/>
            <person name="Becker A."/>
            <person name="Abrahante J.E."/>
            <person name="Garbe J."/>
            <person name="Badalamenti J.P."/>
            <person name="Herman A."/>
            <person name="Mangelson H."/>
            <person name="Liachko I."/>
            <person name="Sullivan S."/>
            <person name="Sone E.D."/>
            <person name="Koren S."/>
            <person name="Silverstein K.A.T."/>
            <person name="Beckman K.B."/>
            <person name="Gohl D.M."/>
        </authorList>
    </citation>
    <scope>NUCLEOTIDE SEQUENCE</scope>
    <source>
        <strain evidence="1">Duluth1</strain>
        <tissue evidence="1">Whole animal</tissue>
    </source>
</reference>
<accession>A0A9D4B5X6</accession>
<comment type="caution">
    <text evidence="1">The sequence shown here is derived from an EMBL/GenBank/DDBJ whole genome shotgun (WGS) entry which is preliminary data.</text>
</comment>
<organism evidence="1 2">
    <name type="scientific">Dreissena polymorpha</name>
    <name type="common">Zebra mussel</name>
    <name type="synonym">Mytilus polymorpha</name>
    <dbReference type="NCBI Taxonomy" id="45954"/>
    <lineage>
        <taxon>Eukaryota</taxon>
        <taxon>Metazoa</taxon>
        <taxon>Spiralia</taxon>
        <taxon>Lophotrochozoa</taxon>
        <taxon>Mollusca</taxon>
        <taxon>Bivalvia</taxon>
        <taxon>Autobranchia</taxon>
        <taxon>Heteroconchia</taxon>
        <taxon>Euheterodonta</taxon>
        <taxon>Imparidentia</taxon>
        <taxon>Neoheterodontei</taxon>
        <taxon>Myida</taxon>
        <taxon>Dreissenoidea</taxon>
        <taxon>Dreissenidae</taxon>
        <taxon>Dreissena</taxon>
    </lineage>
</organism>
<evidence type="ECO:0000313" key="2">
    <source>
        <dbReference type="Proteomes" id="UP000828390"/>
    </source>
</evidence>
<evidence type="ECO:0000313" key="1">
    <source>
        <dbReference type="EMBL" id="KAH3690442.1"/>
    </source>
</evidence>
<dbReference type="EMBL" id="JAIWYP010000064">
    <property type="protein sequence ID" value="KAH3690442.1"/>
    <property type="molecule type" value="Genomic_DNA"/>
</dbReference>